<keyword evidence="1" id="KW-0732">Signal</keyword>
<dbReference type="EMBL" id="ASSJ01000008">
    <property type="protein sequence ID" value="ERN42734.1"/>
    <property type="molecule type" value="Genomic_DNA"/>
</dbReference>
<dbReference type="Pfam" id="PF13599">
    <property type="entry name" value="Pentapeptide_4"/>
    <property type="match status" value="1"/>
</dbReference>
<dbReference type="RefSeq" id="WP_022604524.1">
    <property type="nucleotide sequence ID" value="NZ_ASSJ01000008.1"/>
</dbReference>
<dbReference type="SUPFAM" id="SSF141571">
    <property type="entry name" value="Pentapeptide repeat-like"/>
    <property type="match status" value="1"/>
</dbReference>
<dbReference type="AlphaFoldDB" id="U5DQ50"/>
<dbReference type="PATRIC" id="fig|582515.4.peg.659"/>
<dbReference type="Gene3D" id="2.160.20.80">
    <property type="entry name" value="E3 ubiquitin-protein ligase SopA"/>
    <property type="match status" value="1"/>
</dbReference>
<feature type="signal peptide" evidence="1">
    <location>
        <begin position="1"/>
        <end position="25"/>
    </location>
</feature>
<feature type="chain" id="PRO_5004658992" evidence="1">
    <location>
        <begin position="26"/>
        <end position="167"/>
    </location>
</feature>
<dbReference type="PANTHER" id="PTHR47200:SF2">
    <property type="entry name" value="THYLAKOID LUMENAL 15 KDA PROTEIN 1, CHLOROPLASTIC"/>
    <property type="match status" value="1"/>
</dbReference>
<dbReference type="InterPro" id="IPR044213">
    <property type="entry name" value="At2g44920-like"/>
</dbReference>
<keyword evidence="3" id="KW-1185">Reference proteome</keyword>
<protein>
    <submittedName>
        <fullName evidence="2">Putative low-complexity protein</fullName>
    </submittedName>
</protein>
<dbReference type="PANTHER" id="PTHR47200">
    <property type="entry name" value="THYLAKOID LUMENAL 15 KDA PROTEIN 1, CHLOROPLASTIC"/>
    <property type="match status" value="1"/>
</dbReference>
<gene>
    <name evidence="2" type="ORF">KR51_00005820</name>
</gene>
<evidence type="ECO:0000313" key="3">
    <source>
        <dbReference type="Proteomes" id="UP000016960"/>
    </source>
</evidence>
<sequence length="167" mass="17980">MIRFWHFLAIACVAWAALGPLPARAQASKYYPPPLSYSNAELTGRDFSGQVMRAAEFSNANLELTDFSHADLRGSIFSASVMTKANLHGANLRFAMVDQIALTGADLSDAILAEAILLRSTFDGTDITGADFSGAILDGAQVRELCERASGRNSQTHIDTRASLRCP</sequence>
<dbReference type="InParanoid" id="U5DQ50"/>
<dbReference type="eggNOG" id="COG1357">
    <property type="taxonomic scope" value="Bacteria"/>
</dbReference>
<proteinExistence type="predicted"/>
<evidence type="ECO:0000313" key="2">
    <source>
        <dbReference type="EMBL" id="ERN42734.1"/>
    </source>
</evidence>
<accession>U5DQ50</accession>
<dbReference type="STRING" id="582515.KR51_00005820"/>
<organism evidence="2 3">
    <name type="scientific">Rubidibacter lacunae KORDI 51-2</name>
    <dbReference type="NCBI Taxonomy" id="582515"/>
    <lineage>
        <taxon>Bacteria</taxon>
        <taxon>Bacillati</taxon>
        <taxon>Cyanobacteriota</taxon>
        <taxon>Cyanophyceae</taxon>
        <taxon>Oscillatoriophycideae</taxon>
        <taxon>Chroococcales</taxon>
        <taxon>Aphanothecaceae</taxon>
        <taxon>Rubidibacter</taxon>
    </lineage>
</organism>
<comment type="caution">
    <text evidence="2">The sequence shown here is derived from an EMBL/GenBank/DDBJ whole genome shotgun (WGS) entry which is preliminary data.</text>
</comment>
<dbReference type="Proteomes" id="UP000016960">
    <property type="component" value="Unassembled WGS sequence"/>
</dbReference>
<reference evidence="2 3" key="1">
    <citation type="submission" date="2013-05" db="EMBL/GenBank/DDBJ databases">
        <title>Draft genome sequence of Rubidibacter lacunae KORDI 51-2.</title>
        <authorList>
            <person name="Choi D.H."/>
            <person name="Noh J.H."/>
            <person name="Kwon K.-K."/>
            <person name="Lee J.-H."/>
            <person name="Ryu J.-Y."/>
        </authorList>
    </citation>
    <scope>NUCLEOTIDE SEQUENCE [LARGE SCALE GENOMIC DNA]</scope>
    <source>
        <strain evidence="2 3">KORDI 51-2</strain>
    </source>
</reference>
<evidence type="ECO:0000256" key="1">
    <source>
        <dbReference type="SAM" id="SignalP"/>
    </source>
</evidence>
<dbReference type="InterPro" id="IPR001646">
    <property type="entry name" value="5peptide_repeat"/>
</dbReference>
<name>U5DQ50_9CHRO</name>
<dbReference type="OrthoDB" id="7872756at2"/>